<dbReference type="EMBL" id="PSQJ01000001">
    <property type="protein sequence ID" value="PTL87032.1"/>
    <property type="molecule type" value="Genomic_DNA"/>
</dbReference>
<gene>
    <name evidence="8" type="primary">lpxD</name>
    <name evidence="8" type="ORF">C4617_01115</name>
</gene>
<evidence type="ECO:0000313" key="9">
    <source>
        <dbReference type="Proteomes" id="UP000240811"/>
    </source>
</evidence>
<dbReference type="NCBIfam" id="NF002060">
    <property type="entry name" value="PRK00892.1"/>
    <property type="match status" value="1"/>
</dbReference>
<evidence type="ECO:0000256" key="5">
    <source>
        <dbReference type="ARBA" id="ARBA00023098"/>
    </source>
</evidence>
<dbReference type="Gene3D" id="2.160.10.10">
    <property type="entry name" value="Hexapeptide repeat proteins"/>
    <property type="match status" value="1"/>
</dbReference>
<keyword evidence="4" id="KW-0677">Repeat</keyword>
<dbReference type="InterPro" id="IPR011004">
    <property type="entry name" value="Trimer_LpxA-like_sf"/>
</dbReference>
<proteinExistence type="predicted"/>
<keyword evidence="1" id="KW-0444">Lipid biosynthesis</keyword>
<evidence type="ECO:0000256" key="3">
    <source>
        <dbReference type="ARBA" id="ARBA00022679"/>
    </source>
</evidence>
<evidence type="ECO:0000256" key="6">
    <source>
        <dbReference type="ARBA" id="ARBA00023315"/>
    </source>
</evidence>
<dbReference type="SUPFAM" id="SSF51161">
    <property type="entry name" value="Trimeric LpxA-like enzymes"/>
    <property type="match status" value="1"/>
</dbReference>
<accession>A0A2T4VZ16</accession>
<keyword evidence="6 8" id="KW-0012">Acyltransferase</keyword>
<dbReference type="GO" id="GO:0016410">
    <property type="term" value="F:N-acyltransferase activity"/>
    <property type="evidence" value="ECO:0007669"/>
    <property type="project" value="InterPro"/>
</dbReference>
<evidence type="ECO:0000259" key="7">
    <source>
        <dbReference type="Pfam" id="PF04613"/>
    </source>
</evidence>
<evidence type="ECO:0000256" key="4">
    <source>
        <dbReference type="ARBA" id="ARBA00022737"/>
    </source>
</evidence>
<dbReference type="InterPro" id="IPR020573">
    <property type="entry name" value="UDP_GlcNAc_AcTrfase_non-rep"/>
</dbReference>
<evidence type="ECO:0000256" key="2">
    <source>
        <dbReference type="ARBA" id="ARBA00022556"/>
    </source>
</evidence>
<dbReference type="CDD" id="cd03352">
    <property type="entry name" value="LbH_LpxD"/>
    <property type="match status" value="1"/>
</dbReference>
<dbReference type="NCBIfam" id="TIGR01853">
    <property type="entry name" value="lipid_A_lpxD"/>
    <property type="match status" value="1"/>
</dbReference>
<dbReference type="Pfam" id="PF14602">
    <property type="entry name" value="Hexapep_2"/>
    <property type="match status" value="1"/>
</dbReference>
<feature type="domain" description="UDP-3-O-[3-hydroxymyristoyl] glucosamine N-acyltransferase non-repeat region" evidence="7">
    <location>
        <begin position="36"/>
        <end position="99"/>
    </location>
</feature>
<dbReference type="GO" id="GO:0009245">
    <property type="term" value="P:lipid A biosynthetic process"/>
    <property type="evidence" value="ECO:0007669"/>
    <property type="project" value="UniProtKB-KW"/>
</dbReference>
<dbReference type="InterPro" id="IPR001451">
    <property type="entry name" value="Hexapep"/>
</dbReference>
<dbReference type="GO" id="GO:0016020">
    <property type="term" value="C:membrane"/>
    <property type="evidence" value="ECO:0007669"/>
    <property type="project" value="GOC"/>
</dbReference>
<dbReference type="PANTHER" id="PTHR43378">
    <property type="entry name" value="UDP-3-O-ACYLGLUCOSAMINE N-ACYLTRANSFERASE"/>
    <property type="match status" value="1"/>
</dbReference>
<dbReference type="Proteomes" id="UP000240811">
    <property type="component" value="Unassembled WGS sequence"/>
</dbReference>
<comment type="caution">
    <text evidence="8">The sequence shown here is derived from an EMBL/GenBank/DDBJ whole genome shotgun (WGS) entry which is preliminary data.</text>
</comment>
<dbReference type="PANTHER" id="PTHR43378:SF2">
    <property type="entry name" value="UDP-3-O-ACYLGLUCOSAMINE N-ACYLTRANSFERASE 1, MITOCHONDRIAL-RELATED"/>
    <property type="match status" value="1"/>
</dbReference>
<organism evidence="8 9">
    <name type="scientific">Candidatus Liberibacter europaeus</name>
    <dbReference type="NCBI Taxonomy" id="744859"/>
    <lineage>
        <taxon>Bacteria</taxon>
        <taxon>Pseudomonadati</taxon>
        <taxon>Pseudomonadota</taxon>
        <taxon>Alphaproteobacteria</taxon>
        <taxon>Hyphomicrobiales</taxon>
        <taxon>Rhizobiaceae</taxon>
        <taxon>Liberibacter</taxon>
    </lineage>
</organism>
<evidence type="ECO:0000313" key="8">
    <source>
        <dbReference type="EMBL" id="PTL87032.1"/>
    </source>
</evidence>
<dbReference type="Pfam" id="PF00132">
    <property type="entry name" value="Hexapep"/>
    <property type="match status" value="2"/>
</dbReference>
<dbReference type="InterPro" id="IPR018357">
    <property type="entry name" value="Hexapep_transf_CS"/>
</dbReference>
<dbReference type="InterPro" id="IPR007691">
    <property type="entry name" value="LpxD"/>
</dbReference>
<name>A0A2T4VZ16_9HYPH</name>
<keyword evidence="2" id="KW-0441">Lipid A biosynthesis</keyword>
<dbReference type="Gene3D" id="3.40.1390.10">
    <property type="entry name" value="MurE/MurF, N-terminal domain"/>
    <property type="match status" value="1"/>
</dbReference>
<keyword evidence="3 8" id="KW-0808">Transferase</keyword>
<dbReference type="AlphaFoldDB" id="A0A2T4VZ16"/>
<protein>
    <submittedName>
        <fullName evidence="8">UDP-3-O-(3-hydroxymyristoyl)glucosamine N-acyltransferase</fullName>
    </submittedName>
</protein>
<dbReference type="PROSITE" id="PS00101">
    <property type="entry name" value="HEXAPEP_TRANSFERASES"/>
    <property type="match status" value="1"/>
</dbReference>
<keyword evidence="5" id="KW-0443">Lipid metabolism</keyword>
<evidence type="ECO:0000256" key="1">
    <source>
        <dbReference type="ARBA" id="ARBA00022516"/>
    </source>
</evidence>
<dbReference type="Pfam" id="PF04613">
    <property type="entry name" value="LpxD"/>
    <property type="match status" value="1"/>
</dbReference>
<sequence>MKRSNDFSECKGISLIKLAEIIGSVISDEAYGGNLVFSLASIFRASQGDISYVGSRKFLDNIDICKASAIICGYDIFSFIPKHIPCLLSNQPEVSFVLAGSILYPKEMRMQPVSRSSKGFSSKISVANDVKFENGVVVEPMVVIGSGVEIGSGTYVGSGSIIGSGVKIGRNCIIGSDISVFSSFIGNEVVLHDGVKIGSDGFEYVRHELDIYKMVHVGRVIIQDKVEIGANSTINRGTMDDTIIGENTKIGDQVQIGHSVYIGIGCMIASQVGISGFVHIGDNVLIASQSGIAAHINIGDNAQITAKSNVIRDLPSLHSNDFSPAF</sequence>
<reference evidence="9" key="1">
    <citation type="submission" date="2018-02" db="EMBL/GenBank/DDBJ databases">
        <title>Genome sequence of Candidatus Liberibacter europaeus.</title>
        <authorList>
            <person name="Frampton R.A."/>
            <person name="Thompson S.M."/>
            <person name="David C."/>
            <person name="Addison S.M."/>
            <person name="Smith G.R."/>
        </authorList>
    </citation>
    <scope>NUCLEOTIDE SEQUENCE [LARGE SCALE GENOMIC DNA]</scope>
</reference>